<dbReference type="GO" id="GO:0006384">
    <property type="term" value="P:transcription initiation at RNA polymerase III promoter"/>
    <property type="evidence" value="ECO:0007669"/>
    <property type="project" value="InterPro"/>
</dbReference>
<dbReference type="GeneTree" id="ENSGT00390000008664"/>
<dbReference type="InterPro" id="IPR044210">
    <property type="entry name" value="Tfc3-like"/>
</dbReference>
<reference evidence="2" key="1">
    <citation type="submission" date="2015-09" db="EMBL/GenBank/DDBJ databases">
        <authorList>
            <person name="Sai Rama Sridatta P."/>
        </authorList>
    </citation>
    <scope>NUCLEOTIDE SEQUENCE [LARGE SCALE GENOMIC DNA]</scope>
</reference>
<dbReference type="GO" id="GO:0000127">
    <property type="term" value="C:transcription factor TFIIIC complex"/>
    <property type="evidence" value="ECO:0007669"/>
    <property type="project" value="InterPro"/>
</dbReference>
<dbReference type="InParanoid" id="A0A4W6DK61"/>
<dbReference type="Proteomes" id="UP000314980">
    <property type="component" value="Unassembled WGS sequence"/>
</dbReference>
<dbReference type="GO" id="GO:0042791">
    <property type="term" value="P:5S class rRNA transcription by RNA polymerase III"/>
    <property type="evidence" value="ECO:0007669"/>
    <property type="project" value="TreeGrafter"/>
</dbReference>
<proteinExistence type="predicted"/>
<sequence>GQPTSDQSVFSLDSPGGACVVSLSLMSLGLLSVHVSIPKQMVVVDSNLVDNDVVKSHNIILKYDNEDDDDDDGDECEGRKKLEVKAHQASHTNYLMMRGYCCPGIVKLRNLNINDNIVVESCIMKLQLRSTPAHHLFNSPPPDFTKCGPSLLPSMLTCSFRPSSSSPSVEQCDRCLVEQRGYTPQDIEACAQLRRSLDKAGETGLDVHELYEALAQQEEPQCGRTRSMQHENVSFISRPWRMVDGKLNRQVCKGMLEALLYHIMYQPGLTQQTLVEHYKDVLQPLAVLDLVQALIDMGCVTKKTLVKGPKPTLFGHTVHQTKSETGVKTEDPDTVFYEPTISCCLRLSQVLPNERHWNNCLP</sequence>
<evidence type="ECO:0000313" key="2">
    <source>
        <dbReference type="Proteomes" id="UP000314980"/>
    </source>
</evidence>
<dbReference type="GO" id="GO:0003677">
    <property type="term" value="F:DNA binding"/>
    <property type="evidence" value="ECO:0007669"/>
    <property type="project" value="InterPro"/>
</dbReference>
<name>A0A4W6DK61_LATCA</name>
<dbReference type="Ensembl" id="ENSLCAT00010026420.1">
    <property type="protein sequence ID" value="ENSLCAP00010025870.1"/>
    <property type="gene ID" value="ENSLCAG00010012095.1"/>
</dbReference>
<dbReference type="STRING" id="8187.ENSLCAP00010025870"/>
<protein>
    <submittedName>
        <fullName evidence="1">Uncharacterized protein</fullName>
    </submittedName>
</protein>
<organism evidence="1 2">
    <name type="scientific">Lates calcarifer</name>
    <name type="common">Barramundi</name>
    <name type="synonym">Holocentrus calcarifer</name>
    <dbReference type="NCBI Taxonomy" id="8187"/>
    <lineage>
        <taxon>Eukaryota</taxon>
        <taxon>Metazoa</taxon>
        <taxon>Chordata</taxon>
        <taxon>Craniata</taxon>
        <taxon>Vertebrata</taxon>
        <taxon>Euteleostomi</taxon>
        <taxon>Actinopterygii</taxon>
        <taxon>Neopterygii</taxon>
        <taxon>Teleostei</taxon>
        <taxon>Neoteleostei</taxon>
        <taxon>Acanthomorphata</taxon>
        <taxon>Carangaria</taxon>
        <taxon>Carangaria incertae sedis</taxon>
        <taxon>Centropomidae</taxon>
        <taxon>Lates</taxon>
    </lineage>
</organism>
<dbReference type="AlphaFoldDB" id="A0A4W6DK61"/>
<evidence type="ECO:0000313" key="1">
    <source>
        <dbReference type="Ensembl" id="ENSLCAP00010025870.1"/>
    </source>
</evidence>
<keyword evidence="2" id="KW-1185">Reference proteome</keyword>
<reference evidence="1" key="2">
    <citation type="submission" date="2025-08" db="UniProtKB">
        <authorList>
            <consortium name="Ensembl"/>
        </authorList>
    </citation>
    <scope>IDENTIFICATION</scope>
</reference>
<dbReference type="PANTHER" id="PTHR15180">
    <property type="entry name" value="GENERAL TRANSCRIPTION FACTOR 3C POLYPEPTIDE 1"/>
    <property type="match status" value="1"/>
</dbReference>
<reference evidence="1" key="3">
    <citation type="submission" date="2025-09" db="UniProtKB">
        <authorList>
            <consortium name="Ensembl"/>
        </authorList>
    </citation>
    <scope>IDENTIFICATION</scope>
</reference>
<dbReference type="PANTHER" id="PTHR15180:SF1">
    <property type="entry name" value="GENERAL TRANSCRIPTION FACTOR 3C POLYPEPTIDE 1"/>
    <property type="match status" value="1"/>
</dbReference>
<accession>A0A4W6DK61</accession>